<dbReference type="GO" id="GO:0016020">
    <property type="term" value="C:membrane"/>
    <property type="evidence" value="ECO:0007669"/>
    <property type="project" value="UniProtKB-SubCell"/>
</dbReference>
<evidence type="ECO:0000256" key="2">
    <source>
        <dbReference type="ARBA" id="ARBA00022679"/>
    </source>
</evidence>
<dbReference type="Pfam" id="PF01529">
    <property type="entry name" value="DHHC"/>
    <property type="match status" value="1"/>
</dbReference>
<dbReference type="PROSITE" id="PS50216">
    <property type="entry name" value="DHHC"/>
    <property type="match status" value="1"/>
</dbReference>
<keyword evidence="6 8" id="KW-0012">Acyltransferase</keyword>
<evidence type="ECO:0000256" key="1">
    <source>
        <dbReference type="ARBA" id="ARBA00004141"/>
    </source>
</evidence>
<evidence type="ECO:0000259" key="9">
    <source>
        <dbReference type="Pfam" id="PF01529"/>
    </source>
</evidence>
<evidence type="ECO:0000256" key="4">
    <source>
        <dbReference type="ARBA" id="ARBA00022989"/>
    </source>
</evidence>
<evidence type="ECO:0000313" key="10">
    <source>
        <dbReference type="EMBL" id="GFR42447.1"/>
    </source>
</evidence>
<feature type="transmembrane region" description="Helical" evidence="8">
    <location>
        <begin position="112"/>
        <end position="132"/>
    </location>
</feature>
<keyword evidence="5 8" id="KW-0472">Membrane</keyword>
<comment type="domain">
    <text evidence="8">The DHHC domain is required for palmitoyltransferase activity.</text>
</comment>
<dbReference type="PANTHER" id="PTHR22883:SF23">
    <property type="entry name" value="PALMITOYLTRANSFERASE ZDHHC6"/>
    <property type="match status" value="1"/>
</dbReference>
<proteinExistence type="inferred from homology"/>
<keyword evidence="11" id="KW-1185">Reference proteome</keyword>
<dbReference type="InterPro" id="IPR039859">
    <property type="entry name" value="PFA4/ZDH16/20/ERF2-like"/>
</dbReference>
<comment type="similarity">
    <text evidence="7">Belongs to the DHHC palmitoyltransferase family. PFA5 subfamily.</text>
</comment>
<feature type="transmembrane region" description="Helical" evidence="8">
    <location>
        <begin position="206"/>
        <end position="229"/>
    </location>
</feature>
<evidence type="ECO:0000256" key="8">
    <source>
        <dbReference type="RuleBase" id="RU079119"/>
    </source>
</evidence>
<organism evidence="10 11">
    <name type="scientific">Astrephomene gubernaculifera</name>
    <dbReference type="NCBI Taxonomy" id="47775"/>
    <lineage>
        <taxon>Eukaryota</taxon>
        <taxon>Viridiplantae</taxon>
        <taxon>Chlorophyta</taxon>
        <taxon>core chlorophytes</taxon>
        <taxon>Chlorophyceae</taxon>
        <taxon>CS clade</taxon>
        <taxon>Chlamydomonadales</taxon>
        <taxon>Astrephomenaceae</taxon>
        <taxon>Astrephomene</taxon>
    </lineage>
</organism>
<keyword evidence="2 8" id="KW-0808">Transferase</keyword>
<feature type="non-terminal residue" evidence="10">
    <location>
        <position position="1"/>
    </location>
</feature>
<evidence type="ECO:0000256" key="3">
    <source>
        <dbReference type="ARBA" id="ARBA00022692"/>
    </source>
</evidence>
<dbReference type="AlphaFoldDB" id="A0AAD3DL45"/>
<keyword evidence="3 8" id="KW-0812">Transmembrane</keyword>
<feature type="transmembrane region" description="Helical" evidence="8">
    <location>
        <begin position="267"/>
        <end position="292"/>
    </location>
</feature>
<accession>A0AAD3DL45</accession>
<dbReference type="PANTHER" id="PTHR22883">
    <property type="entry name" value="ZINC FINGER DHHC DOMAIN CONTAINING PROTEIN"/>
    <property type="match status" value="1"/>
</dbReference>
<dbReference type="GO" id="GO:0005783">
    <property type="term" value="C:endoplasmic reticulum"/>
    <property type="evidence" value="ECO:0007669"/>
    <property type="project" value="TreeGrafter"/>
</dbReference>
<comment type="subcellular location">
    <subcellularLocation>
        <location evidence="1">Membrane</location>
        <topology evidence="1">Multi-pass membrane protein</topology>
    </subcellularLocation>
</comment>
<evidence type="ECO:0000256" key="6">
    <source>
        <dbReference type="ARBA" id="ARBA00023315"/>
    </source>
</evidence>
<dbReference type="Proteomes" id="UP001054857">
    <property type="component" value="Unassembled WGS sequence"/>
</dbReference>
<evidence type="ECO:0000256" key="7">
    <source>
        <dbReference type="ARBA" id="ARBA00038298"/>
    </source>
</evidence>
<dbReference type="EMBL" id="BMAR01000003">
    <property type="protein sequence ID" value="GFR42447.1"/>
    <property type="molecule type" value="Genomic_DNA"/>
</dbReference>
<evidence type="ECO:0000256" key="5">
    <source>
        <dbReference type="ARBA" id="ARBA00023136"/>
    </source>
</evidence>
<dbReference type="EC" id="2.3.1.225" evidence="8"/>
<dbReference type="GO" id="GO:0006612">
    <property type="term" value="P:protein targeting to membrane"/>
    <property type="evidence" value="ECO:0007669"/>
    <property type="project" value="TreeGrafter"/>
</dbReference>
<comment type="caution">
    <text evidence="10">The sequence shown here is derived from an EMBL/GenBank/DDBJ whole genome shotgun (WGS) entry which is preliminary data.</text>
</comment>
<gene>
    <name evidence="10" type="ORF">Agub_g3354</name>
</gene>
<evidence type="ECO:0000313" key="11">
    <source>
        <dbReference type="Proteomes" id="UP001054857"/>
    </source>
</evidence>
<name>A0AAD3DL45_9CHLO</name>
<feature type="domain" description="Palmitoyltransferase DHHC" evidence="9">
    <location>
        <begin position="161"/>
        <end position="308"/>
    </location>
</feature>
<sequence>MELFTLALTYFAATAFFIFILLFGESPFFKNTPVATLHWLVTSGLCNSFDWLVERVCGQRGVRAVEGAYSVCCDRPNPALQIAYLVMVLGGFAMYWVHLLRLLPNPWVDEGHILSGSAAVLTSLALFVAASASDPGTVTRHPAHLAAWGALYPLDGALFPPKHCPTCDLPRPARSKHCRVCNRCVARHDHHCQWINNCVGFANLRLFLAFLVANLAMCLYGAVLAGLILGGEMQARGLLAVQLVNYRTGQVLPLWRVPSKLLEWVVYYYPLGAALALFLLVAAALMATFLAYQLYLLAEGRTQYEVFKARELHHCLLERAEAAQVE</sequence>
<dbReference type="InterPro" id="IPR001594">
    <property type="entry name" value="Palmitoyltrfase_DHHC"/>
</dbReference>
<reference evidence="10 11" key="1">
    <citation type="journal article" date="2021" name="Sci. Rep.">
        <title>Genome sequencing of the multicellular alga Astrephomene provides insights into convergent evolution of germ-soma differentiation.</title>
        <authorList>
            <person name="Yamashita S."/>
            <person name="Yamamoto K."/>
            <person name="Matsuzaki R."/>
            <person name="Suzuki S."/>
            <person name="Yamaguchi H."/>
            <person name="Hirooka S."/>
            <person name="Minakuchi Y."/>
            <person name="Miyagishima S."/>
            <person name="Kawachi M."/>
            <person name="Toyoda A."/>
            <person name="Nozaki H."/>
        </authorList>
    </citation>
    <scope>NUCLEOTIDE SEQUENCE [LARGE SCALE GENOMIC DNA]</scope>
    <source>
        <strain evidence="10 11">NIES-4017</strain>
    </source>
</reference>
<comment type="catalytic activity">
    <reaction evidence="8">
        <text>L-cysteinyl-[protein] + hexadecanoyl-CoA = S-hexadecanoyl-L-cysteinyl-[protein] + CoA</text>
        <dbReference type="Rhea" id="RHEA:36683"/>
        <dbReference type="Rhea" id="RHEA-COMP:10131"/>
        <dbReference type="Rhea" id="RHEA-COMP:11032"/>
        <dbReference type="ChEBI" id="CHEBI:29950"/>
        <dbReference type="ChEBI" id="CHEBI:57287"/>
        <dbReference type="ChEBI" id="CHEBI:57379"/>
        <dbReference type="ChEBI" id="CHEBI:74151"/>
        <dbReference type="EC" id="2.3.1.225"/>
    </reaction>
</comment>
<feature type="transmembrane region" description="Helical" evidence="8">
    <location>
        <begin position="6"/>
        <end position="24"/>
    </location>
</feature>
<dbReference type="GO" id="GO:0019706">
    <property type="term" value="F:protein-cysteine S-palmitoyltransferase activity"/>
    <property type="evidence" value="ECO:0007669"/>
    <property type="project" value="UniProtKB-EC"/>
</dbReference>
<protein>
    <recommendedName>
        <fullName evidence="8">S-acyltransferase</fullName>
        <ecNumber evidence="8">2.3.1.225</ecNumber>
    </recommendedName>
    <alternativeName>
        <fullName evidence="8">Palmitoyltransferase</fullName>
    </alternativeName>
</protein>
<dbReference type="GO" id="GO:0005794">
    <property type="term" value="C:Golgi apparatus"/>
    <property type="evidence" value="ECO:0007669"/>
    <property type="project" value="TreeGrafter"/>
</dbReference>
<keyword evidence="4 8" id="KW-1133">Transmembrane helix</keyword>
<feature type="transmembrane region" description="Helical" evidence="8">
    <location>
        <begin position="82"/>
        <end position="100"/>
    </location>
</feature>